<dbReference type="InterPro" id="IPR005171">
    <property type="entry name" value="Cyt_c_oxidase_su4_prok"/>
</dbReference>
<dbReference type="PANTHER" id="PTHR36835">
    <property type="entry name" value="CYTOCHROME BO(3) UBIQUINOL OXIDASE SUBUNIT 4"/>
    <property type="match status" value="1"/>
</dbReference>
<dbReference type="GO" id="GO:0005886">
    <property type="term" value="C:plasma membrane"/>
    <property type="evidence" value="ECO:0007669"/>
    <property type="project" value="UniProtKB-SubCell"/>
</dbReference>
<dbReference type="GO" id="GO:0019646">
    <property type="term" value="P:aerobic electron transport chain"/>
    <property type="evidence" value="ECO:0007669"/>
    <property type="project" value="TreeGrafter"/>
</dbReference>
<evidence type="ECO:0000256" key="2">
    <source>
        <dbReference type="ARBA" id="ARBA00008079"/>
    </source>
</evidence>
<dbReference type="EMBL" id="CP058214">
    <property type="protein sequence ID" value="QPC43454.1"/>
    <property type="molecule type" value="Genomic_DNA"/>
</dbReference>
<evidence type="ECO:0000256" key="7">
    <source>
        <dbReference type="ARBA" id="ARBA00022692"/>
    </source>
</evidence>
<comment type="function">
    <text evidence="12">Cytochrome bo(3) ubiquinol terminal oxidase is the component of the aerobic respiratory chain of E.coli that predominates when cells are grown at high aeration. Has proton pump activity across the membrane in addition to electron transfer, pumping 2 protons/electron.</text>
</comment>
<keyword evidence="10" id="KW-0560">Oxidoreductase</keyword>
<dbReference type="AlphaFoldDB" id="A0A7S8HCH3"/>
<evidence type="ECO:0000256" key="1">
    <source>
        <dbReference type="ARBA" id="ARBA00004651"/>
    </source>
</evidence>
<comment type="subcellular location">
    <subcellularLocation>
        <location evidence="1">Cell membrane</location>
        <topology evidence="1">Multi-pass membrane protein</topology>
    </subcellularLocation>
</comment>
<keyword evidence="19" id="KW-1185">Reference proteome</keyword>
<comment type="subunit">
    <text evidence="3">Heterooctamer of two A chains, two B chains, two C chains and two D chains.</text>
</comment>
<evidence type="ECO:0000313" key="19">
    <source>
        <dbReference type="Proteomes" id="UP000593594"/>
    </source>
</evidence>
<evidence type="ECO:0000256" key="14">
    <source>
        <dbReference type="ARBA" id="ARBA00030211"/>
    </source>
</evidence>
<feature type="transmembrane region" description="Helical" evidence="17">
    <location>
        <begin position="76"/>
        <end position="98"/>
    </location>
</feature>
<evidence type="ECO:0000256" key="13">
    <source>
        <dbReference type="ARBA" id="ARBA00030071"/>
    </source>
</evidence>
<dbReference type="GO" id="GO:0009319">
    <property type="term" value="C:cytochrome o ubiquinol oxidase complex"/>
    <property type="evidence" value="ECO:0007669"/>
    <property type="project" value="TreeGrafter"/>
</dbReference>
<evidence type="ECO:0000256" key="16">
    <source>
        <dbReference type="ARBA" id="ARBA00032185"/>
    </source>
</evidence>
<keyword evidence="9 17" id="KW-1133">Transmembrane helix</keyword>
<keyword evidence="8" id="KW-0249">Electron transport</keyword>
<evidence type="ECO:0000313" key="18">
    <source>
        <dbReference type="EMBL" id="QPC43454.1"/>
    </source>
</evidence>
<dbReference type="GO" id="GO:0009486">
    <property type="term" value="F:cytochrome bo3 ubiquinol oxidase activity"/>
    <property type="evidence" value="ECO:0007669"/>
    <property type="project" value="InterPro"/>
</dbReference>
<protein>
    <recommendedName>
        <fullName evidence="4">Cytochrome bo(3) ubiquinol oxidase subunit 4</fullName>
    </recommendedName>
    <alternativeName>
        <fullName evidence="16">Cytochrome o ubiquinol oxidase subunit 4</fullName>
    </alternativeName>
    <alternativeName>
        <fullName evidence="13">Oxidase bo(3) subunit 4</fullName>
    </alternativeName>
    <alternativeName>
        <fullName evidence="14">Ubiquinol oxidase polypeptide IV</fullName>
    </alternativeName>
    <alternativeName>
        <fullName evidence="15">Ubiquinol oxidase subunit 4</fullName>
    </alternativeName>
</protein>
<dbReference type="Pfam" id="PF03626">
    <property type="entry name" value="COX4_pro"/>
    <property type="match status" value="1"/>
</dbReference>
<evidence type="ECO:0000256" key="3">
    <source>
        <dbReference type="ARBA" id="ARBA00011700"/>
    </source>
</evidence>
<evidence type="ECO:0000256" key="10">
    <source>
        <dbReference type="ARBA" id="ARBA00023002"/>
    </source>
</evidence>
<feature type="transmembrane region" description="Helical" evidence="17">
    <location>
        <begin position="45"/>
        <end position="64"/>
    </location>
</feature>
<reference evidence="18 19" key="1">
    <citation type="submission" date="2020-06" db="EMBL/GenBank/DDBJ databases">
        <title>Genome sequence of 2 isolates from Red Sea Mangroves.</title>
        <authorList>
            <person name="Sefrji F."/>
            <person name="Michoud G."/>
            <person name="Merlino G."/>
            <person name="Daffonchio D."/>
        </authorList>
    </citation>
    <scope>NUCLEOTIDE SEQUENCE [LARGE SCALE GENOMIC DNA]</scope>
    <source>
        <strain evidence="18 19">R1DC25</strain>
    </source>
</reference>
<evidence type="ECO:0000256" key="5">
    <source>
        <dbReference type="ARBA" id="ARBA00022448"/>
    </source>
</evidence>
<evidence type="ECO:0000256" key="4">
    <source>
        <dbReference type="ARBA" id="ARBA00014689"/>
    </source>
</evidence>
<dbReference type="RefSeq" id="WP_213160816.1">
    <property type="nucleotide sequence ID" value="NZ_CP058214.1"/>
</dbReference>
<dbReference type="Proteomes" id="UP000593594">
    <property type="component" value="Chromosome"/>
</dbReference>
<gene>
    <name evidence="18" type="primary">cyoD</name>
    <name evidence="18" type="ORF">HW532_12565</name>
</gene>
<keyword evidence="5" id="KW-0813">Transport</keyword>
<dbReference type="GO" id="GO:0015078">
    <property type="term" value="F:proton transmembrane transporter activity"/>
    <property type="evidence" value="ECO:0007669"/>
    <property type="project" value="TreeGrafter"/>
</dbReference>
<evidence type="ECO:0000256" key="15">
    <source>
        <dbReference type="ARBA" id="ARBA00031887"/>
    </source>
</evidence>
<dbReference type="KEGG" id="kmn:HW532_12565"/>
<keyword evidence="11 17" id="KW-0472">Membrane</keyword>
<evidence type="ECO:0000256" key="8">
    <source>
        <dbReference type="ARBA" id="ARBA00022982"/>
    </source>
</evidence>
<evidence type="ECO:0000256" key="12">
    <source>
        <dbReference type="ARBA" id="ARBA00025694"/>
    </source>
</evidence>
<organism evidence="18 19">
    <name type="scientific">Kaustia mangrovi</name>
    <dbReference type="NCBI Taxonomy" id="2593653"/>
    <lineage>
        <taxon>Bacteria</taxon>
        <taxon>Pseudomonadati</taxon>
        <taxon>Pseudomonadota</taxon>
        <taxon>Alphaproteobacteria</taxon>
        <taxon>Hyphomicrobiales</taxon>
        <taxon>Parvibaculaceae</taxon>
        <taxon>Kaustia</taxon>
    </lineage>
</organism>
<dbReference type="NCBIfam" id="TIGR02847">
    <property type="entry name" value="CyoD"/>
    <property type="match status" value="1"/>
</dbReference>
<keyword evidence="6" id="KW-1003">Cell membrane</keyword>
<evidence type="ECO:0000256" key="9">
    <source>
        <dbReference type="ARBA" id="ARBA00022989"/>
    </source>
</evidence>
<evidence type="ECO:0000256" key="11">
    <source>
        <dbReference type="ARBA" id="ARBA00023136"/>
    </source>
</evidence>
<proteinExistence type="inferred from homology"/>
<feature type="transmembrane region" description="Helical" evidence="17">
    <location>
        <begin position="15"/>
        <end position="39"/>
    </location>
</feature>
<dbReference type="InterPro" id="IPR050968">
    <property type="entry name" value="Cytochrome_c_oxidase_bac_sub4"/>
</dbReference>
<accession>A0A7S8HCH3</accession>
<comment type="similarity">
    <text evidence="2">Belongs to the cytochrome c oxidase bacterial subunit 4 family.</text>
</comment>
<keyword evidence="7 17" id="KW-0812">Transmembrane</keyword>
<dbReference type="InterPro" id="IPR014210">
    <property type="entry name" value="Cyt_o_ubiqinol_oxidase_su4"/>
</dbReference>
<name>A0A7S8HCH3_9HYPH</name>
<evidence type="ECO:0000256" key="6">
    <source>
        <dbReference type="ARBA" id="ARBA00022475"/>
    </source>
</evidence>
<sequence>MNDAHADAARRRLKVYLTGFVLALVLTVIPFGLVAQGFFSPALTIAAIAVAAVIQVLVHLRFFLHLDLKSTPRENLLVLAFAAILIGIMLGGSFWIMFDLHYRMMV</sequence>
<dbReference type="PANTHER" id="PTHR36835:SF1">
    <property type="entry name" value="CYTOCHROME BO(3) UBIQUINOL OXIDASE SUBUNIT 4"/>
    <property type="match status" value="1"/>
</dbReference>
<evidence type="ECO:0000256" key="17">
    <source>
        <dbReference type="SAM" id="Phobius"/>
    </source>
</evidence>
<dbReference type="GO" id="GO:0015990">
    <property type="term" value="P:electron transport coupled proton transport"/>
    <property type="evidence" value="ECO:0007669"/>
    <property type="project" value="InterPro"/>
</dbReference>